<keyword evidence="1" id="KW-0472">Membrane</keyword>
<reference evidence="4" key="1">
    <citation type="submission" date="2016-10" db="EMBL/GenBank/DDBJ databases">
        <authorList>
            <person name="Varghese N."/>
            <person name="Submissions S."/>
        </authorList>
    </citation>
    <scope>NUCLEOTIDE SEQUENCE [LARGE SCALE GENOMIC DNA]</scope>
    <source>
        <strain evidence="4">PL19</strain>
    </source>
</reference>
<dbReference type="Proteomes" id="UP000198928">
    <property type="component" value="Unassembled WGS sequence"/>
</dbReference>
<gene>
    <name evidence="3" type="ORF">SAMN05192584_10334</name>
</gene>
<keyword evidence="4" id="KW-1185">Reference proteome</keyword>
<proteinExistence type="predicted"/>
<evidence type="ECO:0000313" key="4">
    <source>
        <dbReference type="Proteomes" id="UP000198928"/>
    </source>
</evidence>
<name>A0A1I3VY71_9ACTN</name>
<evidence type="ECO:0000313" key="3">
    <source>
        <dbReference type="EMBL" id="SFJ99297.1"/>
    </source>
</evidence>
<dbReference type="InterPro" id="IPR012867">
    <property type="entry name" value="DUF1648"/>
</dbReference>
<dbReference type="OrthoDB" id="4221725at2"/>
<dbReference type="RefSeq" id="WP_093848213.1">
    <property type="nucleotide sequence ID" value="NZ_FOSG01000003.1"/>
</dbReference>
<evidence type="ECO:0000256" key="1">
    <source>
        <dbReference type="SAM" id="Phobius"/>
    </source>
</evidence>
<sequence>MGNDGENRPDFPWVWLLPQLAVLAGLTVWGVAVYPSLPERVPQHIGPGGIDAWADKSVGAVFVPVLVYAGVIAVMALTSAAALRMRSEDELAPGERASSLINRPATRASALRGARATLQLGFCIGLSMAVTCAVMWRTEPDPHVPAWLLAAVLAPIALGLVPVLAVALRDRRESRESRK</sequence>
<evidence type="ECO:0000259" key="2">
    <source>
        <dbReference type="Pfam" id="PF07853"/>
    </source>
</evidence>
<protein>
    <recommendedName>
        <fullName evidence="2">DUF1648 domain-containing protein</fullName>
    </recommendedName>
</protein>
<feature type="transmembrane region" description="Helical" evidence="1">
    <location>
        <begin position="148"/>
        <end position="168"/>
    </location>
</feature>
<accession>A0A1I3VY71</accession>
<feature type="transmembrane region" description="Helical" evidence="1">
    <location>
        <begin position="12"/>
        <end position="37"/>
    </location>
</feature>
<dbReference type="AlphaFoldDB" id="A0A1I3VY71"/>
<dbReference type="EMBL" id="FOSG01000003">
    <property type="protein sequence ID" value="SFJ99297.1"/>
    <property type="molecule type" value="Genomic_DNA"/>
</dbReference>
<feature type="transmembrane region" description="Helical" evidence="1">
    <location>
        <begin position="116"/>
        <end position="136"/>
    </location>
</feature>
<feature type="transmembrane region" description="Helical" evidence="1">
    <location>
        <begin position="57"/>
        <end position="77"/>
    </location>
</feature>
<organism evidence="3 4">
    <name type="scientific">Streptomyces pini</name>
    <dbReference type="NCBI Taxonomy" id="1520580"/>
    <lineage>
        <taxon>Bacteria</taxon>
        <taxon>Bacillati</taxon>
        <taxon>Actinomycetota</taxon>
        <taxon>Actinomycetes</taxon>
        <taxon>Kitasatosporales</taxon>
        <taxon>Streptomycetaceae</taxon>
        <taxon>Streptomyces</taxon>
    </lineage>
</organism>
<dbReference type="Pfam" id="PF07853">
    <property type="entry name" value="DUF1648"/>
    <property type="match status" value="1"/>
</dbReference>
<feature type="domain" description="DUF1648" evidence="2">
    <location>
        <begin position="23"/>
        <end position="66"/>
    </location>
</feature>
<keyword evidence="1" id="KW-1133">Transmembrane helix</keyword>
<keyword evidence="1" id="KW-0812">Transmembrane</keyword>